<reference evidence="2 3" key="1">
    <citation type="submission" date="2019-12" db="EMBL/GenBank/DDBJ databases">
        <title>Nocardia sp. nov. ET3-3 isolated from soil.</title>
        <authorList>
            <person name="Kanchanasin P."/>
            <person name="Tanasupawat S."/>
            <person name="Yuki M."/>
            <person name="Kudo T."/>
        </authorList>
    </citation>
    <scope>NUCLEOTIDE SEQUENCE [LARGE SCALE GENOMIC DNA]</scope>
    <source>
        <strain evidence="2 3">ET3-3</strain>
    </source>
</reference>
<dbReference type="InterPro" id="IPR036188">
    <property type="entry name" value="FAD/NAD-bd_sf"/>
</dbReference>
<gene>
    <name evidence="2" type="ORF">GPX89_13820</name>
</gene>
<keyword evidence="3" id="KW-1185">Reference proteome</keyword>
<dbReference type="EMBL" id="WRPP01000002">
    <property type="protein sequence ID" value="MVU78318.1"/>
    <property type="molecule type" value="Genomic_DNA"/>
</dbReference>
<dbReference type="InterPro" id="IPR013332">
    <property type="entry name" value="KPR_N"/>
</dbReference>
<sequence length="298" mass="31861">MRTLVIGAGVIGRVYAGRLAATGAEVHLLARGRTLSLLAGHDLTLHSPGASLEVPVTVVEAPEGRYDTVLVAVRRDQIDSVPEQLSCIEFEQVVTLCNYPLGLSGLRARLGGERMLAGFPGVGGRLRPDGGVDYLQIRQQPTTLERRGGQENAIAESLRHAGFTVATTGRMDDWLATHAVFVVAICAALERAGFSATTLAQDHAALRTLARAVRSGFLGLRERGVTTTPRALAVLFTRVPTAAAAAYWSRQLRGPLGTIAFEPHARAALHTEIPTLRADLATLLPPDTAPEFDAFLRH</sequence>
<dbReference type="Proteomes" id="UP000466794">
    <property type="component" value="Unassembled WGS sequence"/>
</dbReference>
<accession>A0A7K1UWT8</accession>
<dbReference type="InterPro" id="IPR036291">
    <property type="entry name" value="NAD(P)-bd_dom_sf"/>
</dbReference>
<evidence type="ECO:0000313" key="3">
    <source>
        <dbReference type="Proteomes" id="UP000466794"/>
    </source>
</evidence>
<organism evidence="2 3">
    <name type="scientific">Nocardia terrae</name>
    <dbReference type="NCBI Taxonomy" id="2675851"/>
    <lineage>
        <taxon>Bacteria</taxon>
        <taxon>Bacillati</taxon>
        <taxon>Actinomycetota</taxon>
        <taxon>Actinomycetes</taxon>
        <taxon>Mycobacteriales</taxon>
        <taxon>Nocardiaceae</taxon>
        <taxon>Nocardia</taxon>
    </lineage>
</organism>
<proteinExistence type="predicted"/>
<comment type="caution">
    <text evidence="2">The sequence shown here is derived from an EMBL/GenBank/DDBJ whole genome shotgun (WGS) entry which is preliminary data.</text>
</comment>
<dbReference type="RefSeq" id="WP_157387838.1">
    <property type="nucleotide sequence ID" value="NZ_WRPP01000002.1"/>
</dbReference>
<name>A0A7K1UWT8_9NOCA</name>
<dbReference type="AlphaFoldDB" id="A0A7K1UWT8"/>
<dbReference type="Gene3D" id="3.40.50.720">
    <property type="entry name" value="NAD(P)-binding Rossmann-like Domain"/>
    <property type="match status" value="1"/>
</dbReference>
<evidence type="ECO:0000313" key="2">
    <source>
        <dbReference type="EMBL" id="MVU78318.1"/>
    </source>
</evidence>
<dbReference type="Pfam" id="PF02558">
    <property type="entry name" value="ApbA"/>
    <property type="match status" value="1"/>
</dbReference>
<protein>
    <recommendedName>
        <fullName evidence="1">Ketopantoate reductase N-terminal domain-containing protein</fullName>
    </recommendedName>
</protein>
<dbReference type="SUPFAM" id="SSF51905">
    <property type="entry name" value="FAD/NAD(P)-binding domain"/>
    <property type="match status" value="1"/>
</dbReference>
<evidence type="ECO:0000259" key="1">
    <source>
        <dbReference type="Pfam" id="PF02558"/>
    </source>
</evidence>
<dbReference type="SUPFAM" id="SSF51735">
    <property type="entry name" value="NAD(P)-binding Rossmann-fold domains"/>
    <property type="match status" value="1"/>
</dbReference>
<feature type="domain" description="Ketopantoate reductase N-terminal" evidence="1">
    <location>
        <begin position="4"/>
        <end position="134"/>
    </location>
</feature>